<evidence type="ECO:0000256" key="2">
    <source>
        <dbReference type="PROSITE-ProRule" id="PRU01379"/>
    </source>
</evidence>
<evidence type="ECO:0000256" key="1">
    <source>
        <dbReference type="ARBA" id="ARBA00001947"/>
    </source>
</evidence>
<name>A0ABV9N5H0_9FLAO</name>
<dbReference type="PROSITE" id="PS52035">
    <property type="entry name" value="PEPTIDASE_M14"/>
    <property type="match status" value="1"/>
</dbReference>
<dbReference type="EMBL" id="JBHSGP010000014">
    <property type="protein sequence ID" value="MFC4723040.1"/>
    <property type="molecule type" value="Genomic_DNA"/>
</dbReference>
<dbReference type="RefSeq" id="WP_387964069.1">
    <property type="nucleotide sequence ID" value="NZ_JBHSGP010000014.1"/>
</dbReference>
<evidence type="ECO:0000259" key="3">
    <source>
        <dbReference type="PROSITE" id="PS52035"/>
    </source>
</evidence>
<comment type="caution">
    <text evidence="4">The sequence shown here is derived from an EMBL/GenBank/DDBJ whole genome shotgun (WGS) entry which is preliminary data.</text>
</comment>
<dbReference type="PANTHER" id="PTHR12756:SF11">
    <property type="entry name" value="CYTOSOLIC CARBOXYPEPTIDASE 1"/>
    <property type="match status" value="1"/>
</dbReference>
<dbReference type="Proteomes" id="UP001595953">
    <property type="component" value="Unassembled WGS sequence"/>
</dbReference>
<evidence type="ECO:0000313" key="5">
    <source>
        <dbReference type="Proteomes" id="UP001595953"/>
    </source>
</evidence>
<comment type="cofactor">
    <cofactor evidence="1">
        <name>Zn(2+)</name>
        <dbReference type="ChEBI" id="CHEBI:29105"/>
    </cofactor>
</comment>
<gene>
    <name evidence="4" type="ORF">ACFO5O_11960</name>
</gene>
<comment type="similarity">
    <text evidence="2">Belongs to the peptidase M14 family.</text>
</comment>
<dbReference type="Pfam" id="PF00246">
    <property type="entry name" value="Peptidase_M14"/>
    <property type="match status" value="1"/>
</dbReference>
<accession>A0ABV9N5H0</accession>
<dbReference type="SUPFAM" id="SSF53187">
    <property type="entry name" value="Zn-dependent exopeptidases"/>
    <property type="match status" value="1"/>
</dbReference>
<dbReference type="InterPro" id="IPR000834">
    <property type="entry name" value="Peptidase_M14"/>
</dbReference>
<proteinExistence type="inferred from homology"/>
<feature type="domain" description="Peptidase M14" evidence="3">
    <location>
        <begin position="161"/>
        <end position="409"/>
    </location>
</feature>
<dbReference type="CDD" id="cd06237">
    <property type="entry name" value="M14_Nna1-like"/>
    <property type="match status" value="1"/>
</dbReference>
<reference evidence="5" key="1">
    <citation type="journal article" date="2019" name="Int. J. Syst. Evol. Microbiol.">
        <title>The Global Catalogue of Microorganisms (GCM) 10K type strain sequencing project: providing services to taxonomists for standard genome sequencing and annotation.</title>
        <authorList>
            <consortium name="The Broad Institute Genomics Platform"/>
            <consortium name="The Broad Institute Genome Sequencing Center for Infectious Disease"/>
            <person name="Wu L."/>
            <person name="Ma J."/>
        </authorList>
    </citation>
    <scope>NUCLEOTIDE SEQUENCE [LARGE SCALE GENOMIC DNA]</scope>
    <source>
        <strain evidence="5">CCUG 63682</strain>
    </source>
</reference>
<feature type="active site" description="Proton donor/acceptor" evidence="2">
    <location>
        <position position="381"/>
    </location>
</feature>
<organism evidence="4 5">
    <name type="scientific">Geojedonia litorea</name>
    <dbReference type="NCBI Taxonomy" id="1268269"/>
    <lineage>
        <taxon>Bacteria</taxon>
        <taxon>Pseudomonadati</taxon>
        <taxon>Bacteroidota</taxon>
        <taxon>Flavobacteriia</taxon>
        <taxon>Flavobacteriales</taxon>
        <taxon>Flavobacteriaceae</taxon>
        <taxon>Geojedonia</taxon>
    </lineage>
</organism>
<evidence type="ECO:0000313" key="4">
    <source>
        <dbReference type="EMBL" id="MFC4723040.1"/>
    </source>
</evidence>
<sequence>MRGLGPKLYCLFSFVAIVNCSGPKSVVFKTPVDTSSKPITYQEKKTYELLDVDVFASNEFDGARLNGFEKINDSTALVVINPENTPINNSPYYAFKTWSKHPKSFNFTFKYPIGFKHRYIPKIEKNNIWSIIDSTSIFKNDSLVTIKVSLSPTPQTIAAQELQSSSDVKYWYTQLISGKSDKVRLNSAGKSILGRDLPVLNIYKGNPDKKELIVLITRQHPPEVTGYYAFQSILETILNNTELSNQFLSNYQIIAFPIMNPDGVDLGHWRHNSGGVDMNRDWSVYNQPEILQAVTYIERTLKKTKSKLILGLDFHSTWYDIFYTNEDRETTTMPNFINNWFTALESNIPNYKVNEASANSDKPTSKGWLLNGHNAVGITYEIGDQTPKEDIKIFGEISAEEMMKIILTKNNNN</sequence>
<dbReference type="InterPro" id="IPR050821">
    <property type="entry name" value="Cytosolic_carboxypeptidase"/>
</dbReference>
<dbReference type="Gene3D" id="3.40.630.10">
    <property type="entry name" value="Zn peptidases"/>
    <property type="match status" value="1"/>
</dbReference>
<keyword evidence="5" id="KW-1185">Reference proteome</keyword>
<dbReference type="PANTHER" id="PTHR12756">
    <property type="entry name" value="CYTOSOLIC CARBOXYPEPTIDASE"/>
    <property type="match status" value="1"/>
</dbReference>
<dbReference type="SMART" id="SM00631">
    <property type="entry name" value="Zn_pept"/>
    <property type="match status" value="1"/>
</dbReference>
<protein>
    <submittedName>
        <fullName evidence="4">M14 family metallopeptidase</fullName>
    </submittedName>
</protein>